<keyword evidence="6" id="KW-1185">Reference proteome</keyword>
<evidence type="ECO:0000256" key="1">
    <source>
        <dbReference type="ARBA" id="ARBA00023157"/>
    </source>
</evidence>
<dbReference type="EMBL" id="BMAT01012252">
    <property type="protein sequence ID" value="GFR88658.1"/>
    <property type="molecule type" value="Genomic_DNA"/>
</dbReference>
<proteinExistence type="predicted"/>
<sequence length="709" mass="78966">MYVVKRKRPKPLGRLIWRLFVISAVLFSSLPSFEQSLTPNPSLKDPSPGFPRLESSSMSSQTNDDNPNMSNNTTSTDRKLTNETANEFVPPPAWLLVKDYNPPTLPFANTFENVTDVYSPTSCEGRCGDRNSFPCSCTDVCLVNRNCCHDINKYCFSVVKSATKRMKHLVNAKVECSSMTSTFMILSCPSSGDGISAEERDLGKDNVTGRQSDIHSSGKSQEKPTWSTPLPHGFGPENYGNINPEDTKFPTSEISEKSSPSGNAFVSLLLDLPVTDRSTGLVYKNQTIARCNGVLDADILYWKVQVAVTSLSDNLENLAQINNIVSSKTAEYSRPDLDEHLSAMSQCIVSSKRQCQEVWLEDRPYLEDMCLNGGITYHQTFSTLRHRFYDNIYCLICNVGSTNFSRPVTKSFHGERTFKLSLVASLTSSGSLSVKAESGKNFLRWSSVECSLSEEAQGDGVCHRGVSCAENFVKGPDGSCRFPQYFGLAISAEGCTYTRSEETERKLLSLSKCYLETYLDAEYDMETIRFSTVFNKQFGLLSLQLLATVYFPFDHPINLLSDTIWKEIYRELLMLVYDADLCCDPRPASFLCTNGSCRLGDVEVPDLKTAALSSYPSSRPTGGAINNSSLILCLSSSSQMSLLFRCIQEPVYVSQLEFFHRVANVSCFGENIGKHALHVQHRRQCNSSSWLRIAPLYLIIFTLALAILM</sequence>
<dbReference type="Gene3D" id="4.10.410.20">
    <property type="match status" value="1"/>
</dbReference>
<evidence type="ECO:0000256" key="2">
    <source>
        <dbReference type="SAM" id="MobiDB-lite"/>
    </source>
</evidence>
<evidence type="ECO:0000313" key="5">
    <source>
        <dbReference type="EMBL" id="GFR88658.1"/>
    </source>
</evidence>
<dbReference type="PROSITE" id="PS50958">
    <property type="entry name" value="SMB_2"/>
    <property type="match status" value="1"/>
</dbReference>
<feature type="compositionally biased region" description="Polar residues" evidence="2">
    <location>
        <begin position="54"/>
        <end position="75"/>
    </location>
</feature>
<comment type="caution">
    <text evidence="5">The sequence shown here is derived from an EMBL/GenBank/DDBJ whole genome shotgun (WGS) entry which is preliminary data.</text>
</comment>
<dbReference type="AlphaFoldDB" id="A0AAV4GS93"/>
<dbReference type="InterPro" id="IPR036024">
    <property type="entry name" value="Somatomedin_B-like_dom_sf"/>
</dbReference>
<evidence type="ECO:0000256" key="3">
    <source>
        <dbReference type="SAM" id="Phobius"/>
    </source>
</evidence>
<reference evidence="5 6" key="1">
    <citation type="journal article" date="2021" name="Elife">
        <title>Chloroplast acquisition without the gene transfer in kleptoplastic sea slugs, Plakobranchus ocellatus.</title>
        <authorList>
            <person name="Maeda T."/>
            <person name="Takahashi S."/>
            <person name="Yoshida T."/>
            <person name="Shimamura S."/>
            <person name="Takaki Y."/>
            <person name="Nagai Y."/>
            <person name="Toyoda A."/>
            <person name="Suzuki Y."/>
            <person name="Arimoto A."/>
            <person name="Ishii H."/>
            <person name="Satoh N."/>
            <person name="Nishiyama T."/>
            <person name="Hasebe M."/>
            <person name="Maruyama T."/>
            <person name="Minagawa J."/>
            <person name="Obokata J."/>
            <person name="Shigenobu S."/>
        </authorList>
    </citation>
    <scope>NUCLEOTIDE SEQUENCE [LARGE SCALE GENOMIC DNA]</scope>
</reference>
<keyword evidence="1" id="KW-1015">Disulfide bond</keyword>
<keyword evidence="3" id="KW-0472">Membrane</keyword>
<evidence type="ECO:0000259" key="4">
    <source>
        <dbReference type="PROSITE" id="PS50958"/>
    </source>
</evidence>
<feature type="region of interest" description="Disordered" evidence="2">
    <location>
        <begin position="37"/>
        <end position="83"/>
    </location>
</feature>
<feature type="compositionally biased region" description="Polar residues" evidence="2">
    <location>
        <begin position="208"/>
        <end position="228"/>
    </location>
</feature>
<dbReference type="Proteomes" id="UP000762676">
    <property type="component" value="Unassembled WGS sequence"/>
</dbReference>
<accession>A0AAV4GS93</accession>
<keyword evidence="3" id="KW-1133">Transmembrane helix</keyword>
<evidence type="ECO:0000313" key="6">
    <source>
        <dbReference type="Proteomes" id="UP000762676"/>
    </source>
</evidence>
<keyword evidence="3" id="KW-0812">Transmembrane</keyword>
<organism evidence="5 6">
    <name type="scientific">Elysia marginata</name>
    <dbReference type="NCBI Taxonomy" id="1093978"/>
    <lineage>
        <taxon>Eukaryota</taxon>
        <taxon>Metazoa</taxon>
        <taxon>Spiralia</taxon>
        <taxon>Lophotrochozoa</taxon>
        <taxon>Mollusca</taxon>
        <taxon>Gastropoda</taxon>
        <taxon>Heterobranchia</taxon>
        <taxon>Euthyneura</taxon>
        <taxon>Panpulmonata</taxon>
        <taxon>Sacoglossa</taxon>
        <taxon>Placobranchoidea</taxon>
        <taxon>Plakobranchidae</taxon>
        <taxon>Elysia</taxon>
    </lineage>
</organism>
<feature type="transmembrane region" description="Helical" evidence="3">
    <location>
        <begin position="690"/>
        <end position="708"/>
    </location>
</feature>
<protein>
    <recommendedName>
        <fullName evidence="4">SMB domain-containing protein</fullName>
    </recommendedName>
</protein>
<dbReference type="InterPro" id="IPR001212">
    <property type="entry name" value="Somatomedin_B_dom"/>
</dbReference>
<feature type="region of interest" description="Disordered" evidence="2">
    <location>
        <begin position="197"/>
        <end position="256"/>
    </location>
</feature>
<feature type="domain" description="SMB" evidence="4">
    <location>
        <begin position="119"/>
        <end position="159"/>
    </location>
</feature>
<name>A0AAV4GS93_9GAST</name>
<gene>
    <name evidence="5" type="ORF">ElyMa_006105000</name>
</gene>
<dbReference type="SUPFAM" id="SSF90188">
    <property type="entry name" value="Somatomedin B domain"/>
    <property type="match status" value="1"/>
</dbReference>